<evidence type="ECO:0000259" key="8">
    <source>
        <dbReference type="SMART" id="SM00906"/>
    </source>
</evidence>
<reference evidence="9 10" key="1">
    <citation type="journal article" date="2016" name="BMC Genomics">
        <title>Genome sequencing and secondary metabolism of the postharvest pathogen Penicillium griseofulvum.</title>
        <authorList>
            <person name="Banani H."/>
            <person name="Marcet-Houben M."/>
            <person name="Ballester A.R."/>
            <person name="Abbruscato P."/>
            <person name="Gonzalez-Candelas L."/>
            <person name="Gabaldon T."/>
            <person name="Spadaro D."/>
        </authorList>
    </citation>
    <scope>NUCLEOTIDE SEQUENCE [LARGE SCALE GENOMIC DNA]</scope>
    <source>
        <strain evidence="9 10">PG3</strain>
    </source>
</reference>
<dbReference type="PANTHER" id="PTHR47540:SF3">
    <property type="entry name" value="ZN(II)2CYS6 TRANSCRIPTION FACTOR (EUROFUNG)"/>
    <property type="match status" value="1"/>
</dbReference>
<dbReference type="GO" id="GO:0005634">
    <property type="term" value="C:nucleus"/>
    <property type="evidence" value="ECO:0007669"/>
    <property type="project" value="UniProtKB-SubCell"/>
</dbReference>
<name>A0A135LH88_PENPA</name>
<dbReference type="GO" id="GO:0043565">
    <property type="term" value="F:sequence-specific DNA binding"/>
    <property type="evidence" value="ECO:0007669"/>
    <property type="project" value="TreeGrafter"/>
</dbReference>
<feature type="region of interest" description="Disordered" evidence="6">
    <location>
        <begin position="1"/>
        <end position="62"/>
    </location>
</feature>
<evidence type="ECO:0000256" key="1">
    <source>
        <dbReference type="ARBA" id="ARBA00004123"/>
    </source>
</evidence>
<evidence type="ECO:0000256" key="4">
    <source>
        <dbReference type="ARBA" id="ARBA00023163"/>
    </source>
</evidence>
<dbReference type="Pfam" id="PF04082">
    <property type="entry name" value="Fungal_trans"/>
    <property type="match status" value="1"/>
</dbReference>
<dbReference type="InterPro" id="IPR007219">
    <property type="entry name" value="XnlR_reg_dom"/>
</dbReference>
<evidence type="ECO:0000313" key="10">
    <source>
        <dbReference type="Proteomes" id="UP000070168"/>
    </source>
</evidence>
<organism evidence="9 10">
    <name type="scientific">Penicillium patulum</name>
    <name type="common">Penicillium griseofulvum</name>
    <dbReference type="NCBI Taxonomy" id="5078"/>
    <lineage>
        <taxon>Eukaryota</taxon>
        <taxon>Fungi</taxon>
        <taxon>Dikarya</taxon>
        <taxon>Ascomycota</taxon>
        <taxon>Pezizomycotina</taxon>
        <taxon>Eurotiomycetes</taxon>
        <taxon>Eurotiomycetidae</taxon>
        <taxon>Eurotiales</taxon>
        <taxon>Aspergillaceae</taxon>
        <taxon>Penicillium</taxon>
    </lineage>
</organism>
<dbReference type="OMA" id="SMVTYRF"/>
<keyword evidence="7" id="KW-1133">Transmembrane helix</keyword>
<keyword evidence="5" id="KW-0539">Nucleus</keyword>
<dbReference type="AlphaFoldDB" id="A0A135LH88"/>
<evidence type="ECO:0000256" key="5">
    <source>
        <dbReference type="ARBA" id="ARBA00023242"/>
    </source>
</evidence>
<keyword evidence="10" id="KW-1185">Reference proteome</keyword>
<sequence>MTPTAPRAFEDVDVRTSSSPNLQGNDRGSTVTDNLLPNSNQHQHVVSSRNSPEPGSTDFEGNYLGPASGVSFINRVWSRLHQDETTHYPDELQNESSRNTAVFMFGDKPYSNPQEAEFTLPSLEKALELVGIYFDYSMVTYRFVHRGNVEEWTRQVYQNNIGLSNLPVGIMVARTAIVLMIIAVSTFERWYAASKYMSSLESGPPRLETIQARLGQCLYLLSSSRANECWYSFGTTVQIVTALGLHRKWPAKSSNNGCSYLELELRKRIFWSVYTLDKYLSIMFGRPRLLHDEDIDQELPNETNDDDLLEEDPTRRTGSTDSMMIASVLHYRLGRILGDISRQLYSINTLSRDSPLETAIRLTSELEKWKETVPPLFNSVHPTSLIPPLCRQSQVLQLGYSHAMIHVTRSFLLNDFTDLSRRPKVPHPMVSSHVQKCIQAAENIMTITDGLAHQGVLMQSFWFTHYVCFCAVLVVYIHTIQQHRKSLGGSNSAAVSSVGSPDDPNKLRQLFSLAESCQQHLAEATRKNCPSRRYGIILEELRREVHRQIGSNGLSVEIRAHYSGEKDSFHVSGEISQNTDVKSVLFDAQAVDFMMPPADLGVNAGDDAGFLESLEGSIWWAQLDSWALSNLPNDPSTFSL</sequence>
<keyword evidence="4" id="KW-0804">Transcription</keyword>
<dbReference type="GO" id="GO:0008270">
    <property type="term" value="F:zinc ion binding"/>
    <property type="evidence" value="ECO:0007669"/>
    <property type="project" value="InterPro"/>
</dbReference>
<feature type="compositionally biased region" description="Polar residues" evidence="6">
    <location>
        <begin position="15"/>
        <end position="54"/>
    </location>
</feature>
<comment type="caution">
    <text evidence="9">The sequence shown here is derived from an EMBL/GenBank/DDBJ whole genome shotgun (WGS) entry which is preliminary data.</text>
</comment>
<evidence type="ECO:0000256" key="2">
    <source>
        <dbReference type="ARBA" id="ARBA00023015"/>
    </source>
</evidence>
<feature type="compositionally biased region" description="Acidic residues" evidence="6">
    <location>
        <begin position="298"/>
        <end position="311"/>
    </location>
</feature>
<evidence type="ECO:0000256" key="6">
    <source>
        <dbReference type="SAM" id="MobiDB-lite"/>
    </source>
</evidence>
<dbReference type="STRING" id="5078.A0A135LH88"/>
<keyword evidence="7" id="KW-0812">Transmembrane</keyword>
<dbReference type="RefSeq" id="XP_040646877.1">
    <property type="nucleotide sequence ID" value="XM_040789924.1"/>
</dbReference>
<keyword evidence="2" id="KW-0805">Transcription regulation</keyword>
<dbReference type="GeneID" id="63705224"/>
<comment type="subcellular location">
    <subcellularLocation>
        <location evidence="1">Nucleus</location>
    </subcellularLocation>
</comment>
<feature type="region of interest" description="Disordered" evidence="6">
    <location>
        <begin position="298"/>
        <end position="319"/>
    </location>
</feature>
<dbReference type="GO" id="GO:0006351">
    <property type="term" value="P:DNA-templated transcription"/>
    <property type="evidence" value="ECO:0007669"/>
    <property type="project" value="InterPro"/>
</dbReference>
<evidence type="ECO:0000256" key="3">
    <source>
        <dbReference type="ARBA" id="ARBA00023125"/>
    </source>
</evidence>
<dbReference type="OrthoDB" id="2579025at2759"/>
<keyword evidence="7" id="KW-0472">Membrane</keyword>
<accession>A0A135LH88</accession>
<protein>
    <submittedName>
        <fullName evidence="9">Transcription factor</fullName>
    </submittedName>
</protein>
<dbReference type="Proteomes" id="UP000070168">
    <property type="component" value="Unassembled WGS sequence"/>
</dbReference>
<evidence type="ECO:0000256" key="7">
    <source>
        <dbReference type="SAM" id="Phobius"/>
    </source>
</evidence>
<dbReference type="PANTHER" id="PTHR47540">
    <property type="entry name" value="THIAMINE REPRESSIBLE GENES REGULATORY PROTEIN THI5"/>
    <property type="match status" value="1"/>
</dbReference>
<dbReference type="SMART" id="SM00906">
    <property type="entry name" value="Fungal_trans"/>
    <property type="match status" value="1"/>
</dbReference>
<proteinExistence type="predicted"/>
<dbReference type="CDD" id="cd12148">
    <property type="entry name" value="fungal_TF_MHR"/>
    <property type="match status" value="1"/>
</dbReference>
<feature type="transmembrane region" description="Helical" evidence="7">
    <location>
        <begin position="456"/>
        <end position="477"/>
    </location>
</feature>
<dbReference type="EMBL" id="LHQR01000065">
    <property type="protein sequence ID" value="KXG48341.1"/>
    <property type="molecule type" value="Genomic_DNA"/>
</dbReference>
<dbReference type="InterPro" id="IPR051711">
    <property type="entry name" value="Stress_Response_Reg"/>
</dbReference>
<feature type="domain" description="Xylanolytic transcriptional activator regulatory" evidence="8">
    <location>
        <begin position="229"/>
        <end position="306"/>
    </location>
</feature>
<evidence type="ECO:0000313" key="9">
    <source>
        <dbReference type="EMBL" id="KXG48341.1"/>
    </source>
</evidence>
<gene>
    <name evidence="9" type="ORF">PGRI_022110</name>
</gene>
<keyword evidence="3" id="KW-0238">DNA-binding</keyword>
<dbReference type="GO" id="GO:0045944">
    <property type="term" value="P:positive regulation of transcription by RNA polymerase II"/>
    <property type="evidence" value="ECO:0007669"/>
    <property type="project" value="TreeGrafter"/>
</dbReference>